<evidence type="ECO:0000313" key="1">
    <source>
        <dbReference type="EMBL" id="KIK16738.1"/>
    </source>
</evidence>
<gene>
    <name evidence="1" type="ORF">PISMIDRAFT_686029</name>
</gene>
<dbReference type="HOGENOM" id="CLU_126337_1_0_1"/>
<dbReference type="OrthoDB" id="3437960at2759"/>
<evidence type="ECO:0000313" key="2">
    <source>
        <dbReference type="Proteomes" id="UP000054018"/>
    </source>
</evidence>
<evidence type="ECO:0008006" key="3">
    <source>
        <dbReference type="Google" id="ProtNLM"/>
    </source>
</evidence>
<organism evidence="1 2">
    <name type="scientific">Pisolithus microcarpus 441</name>
    <dbReference type="NCBI Taxonomy" id="765257"/>
    <lineage>
        <taxon>Eukaryota</taxon>
        <taxon>Fungi</taxon>
        <taxon>Dikarya</taxon>
        <taxon>Basidiomycota</taxon>
        <taxon>Agaricomycotina</taxon>
        <taxon>Agaricomycetes</taxon>
        <taxon>Agaricomycetidae</taxon>
        <taxon>Boletales</taxon>
        <taxon>Sclerodermatineae</taxon>
        <taxon>Pisolithaceae</taxon>
        <taxon>Pisolithus</taxon>
    </lineage>
</organism>
<reference evidence="1 2" key="1">
    <citation type="submission" date="2014-04" db="EMBL/GenBank/DDBJ databases">
        <authorList>
            <consortium name="DOE Joint Genome Institute"/>
            <person name="Kuo A."/>
            <person name="Kohler A."/>
            <person name="Costa M.D."/>
            <person name="Nagy L.G."/>
            <person name="Floudas D."/>
            <person name="Copeland A."/>
            <person name="Barry K.W."/>
            <person name="Cichocki N."/>
            <person name="Veneault-Fourrey C."/>
            <person name="LaButti K."/>
            <person name="Lindquist E.A."/>
            <person name="Lipzen A."/>
            <person name="Lundell T."/>
            <person name="Morin E."/>
            <person name="Murat C."/>
            <person name="Sun H."/>
            <person name="Tunlid A."/>
            <person name="Henrissat B."/>
            <person name="Grigoriev I.V."/>
            <person name="Hibbett D.S."/>
            <person name="Martin F."/>
            <person name="Nordberg H.P."/>
            <person name="Cantor M.N."/>
            <person name="Hua S.X."/>
        </authorList>
    </citation>
    <scope>NUCLEOTIDE SEQUENCE [LARGE SCALE GENOMIC DNA]</scope>
    <source>
        <strain evidence="1 2">441</strain>
    </source>
</reference>
<reference evidence="2" key="2">
    <citation type="submission" date="2015-01" db="EMBL/GenBank/DDBJ databases">
        <title>Evolutionary Origins and Diversification of the Mycorrhizal Mutualists.</title>
        <authorList>
            <consortium name="DOE Joint Genome Institute"/>
            <consortium name="Mycorrhizal Genomics Consortium"/>
            <person name="Kohler A."/>
            <person name="Kuo A."/>
            <person name="Nagy L.G."/>
            <person name="Floudas D."/>
            <person name="Copeland A."/>
            <person name="Barry K.W."/>
            <person name="Cichocki N."/>
            <person name="Veneault-Fourrey C."/>
            <person name="LaButti K."/>
            <person name="Lindquist E.A."/>
            <person name="Lipzen A."/>
            <person name="Lundell T."/>
            <person name="Morin E."/>
            <person name="Murat C."/>
            <person name="Riley R."/>
            <person name="Ohm R."/>
            <person name="Sun H."/>
            <person name="Tunlid A."/>
            <person name="Henrissat B."/>
            <person name="Grigoriev I.V."/>
            <person name="Hibbett D.S."/>
            <person name="Martin F."/>
        </authorList>
    </citation>
    <scope>NUCLEOTIDE SEQUENCE [LARGE SCALE GENOMIC DNA]</scope>
    <source>
        <strain evidence="2">441</strain>
    </source>
</reference>
<dbReference type="AlphaFoldDB" id="A0A0C9Z9X2"/>
<proteinExistence type="predicted"/>
<accession>A0A0C9Z9X2</accession>
<dbReference type="Proteomes" id="UP000054018">
    <property type="component" value="Unassembled WGS sequence"/>
</dbReference>
<protein>
    <recommendedName>
        <fullName evidence="3">C2H2-type domain-containing protein</fullName>
    </recommendedName>
</protein>
<sequence length="121" mass="13720">MGTSGCPWESACTLPLGDTTGLVYAHLRAHNFIHNHSTRAGCPWPLCSREMRWGNVARHILERHLRMRVQCAFCGHTYSRNEALQTHMNVFYIDLHQHGVIREPSNIVGIGQAKRRSSSRG</sequence>
<dbReference type="EMBL" id="KN833848">
    <property type="protein sequence ID" value="KIK16738.1"/>
    <property type="molecule type" value="Genomic_DNA"/>
</dbReference>
<dbReference type="Gene3D" id="3.30.160.60">
    <property type="entry name" value="Classic Zinc Finger"/>
    <property type="match status" value="1"/>
</dbReference>
<keyword evidence="2" id="KW-1185">Reference proteome</keyword>
<name>A0A0C9Z9X2_9AGAM</name>